<dbReference type="EMBL" id="JABFTP020000185">
    <property type="protein sequence ID" value="KAL3289144.1"/>
    <property type="molecule type" value="Genomic_DNA"/>
</dbReference>
<name>A0ABD2PDT0_9CUCU</name>
<keyword evidence="2" id="KW-1185">Reference proteome</keyword>
<sequence>MHLKTLRQEKKENNLTTNYNRLSKHFQEASRKLCLAITVGDDVIPDIKQRFNENTLNSNGEIMINQCTLNDLRNTRGNRSTIDYIVTSRHIRPEQEVKVRTLNSANMVYDHSLLLGKIRKNIKPASNHNETKQ</sequence>
<protein>
    <submittedName>
        <fullName evidence="1">Uncharacterized protein</fullName>
    </submittedName>
</protein>
<proteinExistence type="predicted"/>
<accession>A0ABD2PDT0</accession>
<gene>
    <name evidence="1" type="ORF">HHI36_003581</name>
</gene>
<organism evidence="1 2">
    <name type="scientific">Cryptolaemus montrouzieri</name>
    <dbReference type="NCBI Taxonomy" id="559131"/>
    <lineage>
        <taxon>Eukaryota</taxon>
        <taxon>Metazoa</taxon>
        <taxon>Ecdysozoa</taxon>
        <taxon>Arthropoda</taxon>
        <taxon>Hexapoda</taxon>
        <taxon>Insecta</taxon>
        <taxon>Pterygota</taxon>
        <taxon>Neoptera</taxon>
        <taxon>Endopterygota</taxon>
        <taxon>Coleoptera</taxon>
        <taxon>Polyphaga</taxon>
        <taxon>Cucujiformia</taxon>
        <taxon>Coccinelloidea</taxon>
        <taxon>Coccinellidae</taxon>
        <taxon>Scymninae</taxon>
        <taxon>Scymnini</taxon>
        <taxon>Cryptolaemus</taxon>
    </lineage>
</organism>
<evidence type="ECO:0000313" key="2">
    <source>
        <dbReference type="Proteomes" id="UP001516400"/>
    </source>
</evidence>
<feature type="non-terminal residue" evidence="1">
    <location>
        <position position="133"/>
    </location>
</feature>
<comment type="caution">
    <text evidence="1">The sequence shown here is derived from an EMBL/GenBank/DDBJ whole genome shotgun (WGS) entry which is preliminary data.</text>
</comment>
<dbReference type="Proteomes" id="UP001516400">
    <property type="component" value="Unassembled WGS sequence"/>
</dbReference>
<dbReference type="AlphaFoldDB" id="A0ABD2PDT0"/>
<reference evidence="1 2" key="1">
    <citation type="journal article" date="2021" name="BMC Biol.">
        <title>Horizontally acquired antibacterial genes associated with adaptive radiation of ladybird beetles.</title>
        <authorList>
            <person name="Li H.S."/>
            <person name="Tang X.F."/>
            <person name="Huang Y.H."/>
            <person name="Xu Z.Y."/>
            <person name="Chen M.L."/>
            <person name="Du X.Y."/>
            <person name="Qiu B.Y."/>
            <person name="Chen P.T."/>
            <person name="Zhang W."/>
            <person name="Slipinski A."/>
            <person name="Escalona H.E."/>
            <person name="Waterhouse R.M."/>
            <person name="Zwick A."/>
            <person name="Pang H."/>
        </authorList>
    </citation>
    <scope>NUCLEOTIDE SEQUENCE [LARGE SCALE GENOMIC DNA]</scope>
    <source>
        <strain evidence="1">SYSU2018</strain>
    </source>
</reference>
<evidence type="ECO:0000313" key="1">
    <source>
        <dbReference type="EMBL" id="KAL3289144.1"/>
    </source>
</evidence>